<dbReference type="Proteomes" id="UP000515163">
    <property type="component" value="Unplaced"/>
</dbReference>
<dbReference type="PANTHER" id="PTHR31107">
    <property type="entry name" value="APOPTOGENIC PROTEIN 1, MITOCHONDRIAL"/>
    <property type="match status" value="1"/>
</dbReference>
<evidence type="ECO:0000313" key="7">
    <source>
        <dbReference type="Proteomes" id="UP000515163"/>
    </source>
</evidence>
<comment type="similarity">
    <text evidence="2">Belongs to the COA8 family.</text>
</comment>
<keyword evidence="3" id="KW-0999">Mitochondrion inner membrane</keyword>
<comment type="subcellular location">
    <subcellularLocation>
        <location evidence="1">Mitochondrion inner membrane</location>
        <topology evidence="1">Peripheral membrane protein</topology>
        <orientation evidence="1">Matrix side</orientation>
    </subcellularLocation>
</comment>
<evidence type="ECO:0000256" key="1">
    <source>
        <dbReference type="ARBA" id="ARBA00004443"/>
    </source>
</evidence>
<dbReference type="GeneID" id="116296967"/>
<keyword evidence="5" id="KW-0496">Mitochondrion</keyword>
<dbReference type="GO" id="GO:0005743">
    <property type="term" value="C:mitochondrial inner membrane"/>
    <property type="evidence" value="ECO:0007669"/>
    <property type="project" value="UniProtKB-SubCell"/>
</dbReference>
<dbReference type="KEGG" id="aten:116296967"/>
<dbReference type="AlphaFoldDB" id="A0A6P8HX58"/>
<sequence length="173" mass="21432">MNIYKIRPFFNGLYIRQSTCLLESFQTLRCKSSDQIFSRDTHPEDYDLVGPQDSKSNIRKMIFSKKSYETRREQELRLQKQALQSWHQEFWTKHNKNFNESKKKFLAERRKNEDESDKQFADDLSVFYKDFLDKNFNLHKDYLWEWYKRNFKLVWPSFLISFQQCKNRLLRRK</sequence>
<evidence type="ECO:0000256" key="4">
    <source>
        <dbReference type="ARBA" id="ARBA00022946"/>
    </source>
</evidence>
<dbReference type="GO" id="GO:0097193">
    <property type="term" value="P:intrinsic apoptotic signaling pathway"/>
    <property type="evidence" value="ECO:0007669"/>
    <property type="project" value="InterPro"/>
</dbReference>
<accession>A0A6P8HX58</accession>
<dbReference type="FunCoup" id="A0A6P8HX58">
    <property type="interactions" value="522"/>
</dbReference>
<protein>
    <submittedName>
        <fullName evidence="8">COA8 family protein CBG23705, mitochondrial-like</fullName>
    </submittedName>
</protein>
<evidence type="ECO:0000256" key="3">
    <source>
        <dbReference type="ARBA" id="ARBA00022792"/>
    </source>
</evidence>
<proteinExistence type="inferred from homology"/>
<evidence type="ECO:0000256" key="6">
    <source>
        <dbReference type="ARBA" id="ARBA00023136"/>
    </source>
</evidence>
<dbReference type="RefSeq" id="XP_031560959.1">
    <property type="nucleotide sequence ID" value="XM_031705099.1"/>
</dbReference>
<dbReference type="InParanoid" id="A0A6P8HX58"/>
<dbReference type="Pfam" id="PF10231">
    <property type="entry name" value="COA8"/>
    <property type="match status" value="1"/>
</dbReference>
<dbReference type="PANTHER" id="PTHR31107:SF2">
    <property type="entry name" value="CYTOCHROME C OXIDASE ASSEMBLY FACTOR 8"/>
    <property type="match status" value="1"/>
</dbReference>
<keyword evidence="7" id="KW-1185">Reference proteome</keyword>
<reference evidence="8" key="1">
    <citation type="submission" date="2025-08" db="UniProtKB">
        <authorList>
            <consortium name="RefSeq"/>
        </authorList>
    </citation>
    <scope>IDENTIFICATION</scope>
    <source>
        <tissue evidence="8">Tentacle</tissue>
    </source>
</reference>
<evidence type="ECO:0000256" key="2">
    <source>
        <dbReference type="ARBA" id="ARBA00005453"/>
    </source>
</evidence>
<dbReference type="InterPro" id="IPR018796">
    <property type="entry name" value="COA8"/>
</dbReference>
<name>A0A6P8HX58_ACTTE</name>
<dbReference type="OrthoDB" id="6246201at2759"/>
<gene>
    <name evidence="8" type="primary">LOC116296967</name>
</gene>
<evidence type="ECO:0000313" key="8">
    <source>
        <dbReference type="RefSeq" id="XP_031560959.1"/>
    </source>
</evidence>
<organism evidence="7 8">
    <name type="scientific">Actinia tenebrosa</name>
    <name type="common">Australian red waratah sea anemone</name>
    <dbReference type="NCBI Taxonomy" id="6105"/>
    <lineage>
        <taxon>Eukaryota</taxon>
        <taxon>Metazoa</taxon>
        <taxon>Cnidaria</taxon>
        <taxon>Anthozoa</taxon>
        <taxon>Hexacorallia</taxon>
        <taxon>Actiniaria</taxon>
        <taxon>Actiniidae</taxon>
        <taxon>Actinia</taxon>
    </lineage>
</organism>
<evidence type="ECO:0000256" key="5">
    <source>
        <dbReference type="ARBA" id="ARBA00023128"/>
    </source>
</evidence>
<keyword evidence="4" id="KW-0809">Transit peptide</keyword>
<keyword evidence="6" id="KW-0472">Membrane</keyword>